<keyword evidence="1" id="KW-1133">Transmembrane helix</keyword>
<sequence length="249" mass="26809">MQLIARAGGALYLVIIVIGLLGEVVVRGSLIVPGNAAATAQRILASEFLWRLGIAGQLVLLICAIALTLVFYLLLRPVSRPIALAAVFFAIVSLAVESLSAVFLQQVLMPLTSSLYAQAADPQPFQVQAYLATIAHNNAFGFSLIFFGVECLIVGYLIRKSTYLPTLIGWLMQLAGLCYLINSFCMVLSPALQGMLFPFILLPPLLGEGAFCLWLLFKGVDMPAWEGRTRAVGTLSEPLLPGGRSVQPE</sequence>
<feature type="transmembrane region" description="Helical" evidence="1">
    <location>
        <begin position="82"/>
        <end position="104"/>
    </location>
</feature>
<feature type="transmembrane region" description="Helical" evidence="1">
    <location>
        <begin position="195"/>
        <end position="217"/>
    </location>
</feature>
<organism evidence="2 3">
    <name type="scientific">Massilia norwichensis</name>
    <dbReference type="NCBI Taxonomy" id="1442366"/>
    <lineage>
        <taxon>Bacteria</taxon>
        <taxon>Pseudomonadati</taxon>
        <taxon>Pseudomonadota</taxon>
        <taxon>Betaproteobacteria</taxon>
        <taxon>Burkholderiales</taxon>
        <taxon>Oxalobacteraceae</taxon>
        <taxon>Telluria group</taxon>
        <taxon>Massilia</taxon>
    </lineage>
</organism>
<proteinExistence type="predicted"/>
<dbReference type="Proteomes" id="UP001205560">
    <property type="component" value="Unassembled WGS sequence"/>
</dbReference>
<dbReference type="InterPro" id="IPR025495">
    <property type="entry name" value="DUF4386"/>
</dbReference>
<evidence type="ECO:0000313" key="2">
    <source>
        <dbReference type="EMBL" id="MCS0590552.1"/>
    </source>
</evidence>
<evidence type="ECO:0000313" key="3">
    <source>
        <dbReference type="Proteomes" id="UP001205560"/>
    </source>
</evidence>
<gene>
    <name evidence="2" type="ORF">NX782_15260</name>
</gene>
<name>A0ABT2A8R0_9BURK</name>
<feature type="transmembrane region" description="Helical" evidence="1">
    <location>
        <begin position="139"/>
        <end position="158"/>
    </location>
</feature>
<keyword evidence="1" id="KW-0812">Transmembrane</keyword>
<reference evidence="2 3" key="1">
    <citation type="submission" date="2022-08" db="EMBL/GenBank/DDBJ databases">
        <title>Reclassification of Massilia species as members of the genera Telluria, Duganella, Pseudoduganella, Mokoshia gen. nov. and Zemynaea gen. nov. using orthogonal and non-orthogonal genome-based approaches.</title>
        <authorList>
            <person name="Bowman J.P."/>
        </authorList>
    </citation>
    <scope>NUCLEOTIDE SEQUENCE [LARGE SCALE GENOMIC DNA]</scope>
    <source>
        <strain evidence="2 3">LMG 28164</strain>
    </source>
</reference>
<dbReference type="RefSeq" id="WP_258846333.1">
    <property type="nucleotide sequence ID" value="NZ_JANUGX010000018.1"/>
</dbReference>
<comment type="caution">
    <text evidence="2">The sequence shown here is derived from an EMBL/GenBank/DDBJ whole genome shotgun (WGS) entry which is preliminary data.</text>
</comment>
<protein>
    <submittedName>
        <fullName evidence="2">DUF4386 domain-containing protein</fullName>
    </submittedName>
</protein>
<feature type="transmembrane region" description="Helical" evidence="1">
    <location>
        <begin position="52"/>
        <end position="75"/>
    </location>
</feature>
<feature type="transmembrane region" description="Helical" evidence="1">
    <location>
        <begin position="12"/>
        <end position="32"/>
    </location>
</feature>
<feature type="transmembrane region" description="Helical" evidence="1">
    <location>
        <begin position="170"/>
        <end position="189"/>
    </location>
</feature>
<keyword evidence="1" id="KW-0472">Membrane</keyword>
<dbReference type="Pfam" id="PF14329">
    <property type="entry name" value="DUF4386"/>
    <property type="match status" value="1"/>
</dbReference>
<keyword evidence="3" id="KW-1185">Reference proteome</keyword>
<dbReference type="EMBL" id="JANUGX010000018">
    <property type="protein sequence ID" value="MCS0590552.1"/>
    <property type="molecule type" value="Genomic_DNA"/>
</dbReference>
<evidence type="ECO:0000256" key="1">
    <source>
        <dbReference type="SAM" id="Phobius"/>
    </source>
</evidence>
<accession>A0ABT2A8R0</accession>